<dbReference type="RefSeq" id="WP_105876183.1">
    <property type="nucleotide sequence ID" value="NZ_CP135913.1"/>
</dbReference>
<comment type="caution">
    <text evidence="1">The sequence shown here is derived from an EMBL/GenBank/DDBJ whole genome shotgun (WGS) entry which is preliminary data.</text>
</comment>
<dbReference type="EMBL" id="NEBY01000188">
    <property type="protein sequence ID" value="PRJ62022.1"/>
    <property type="molecule type" value="Genomic_DNA"/>
</dbReference>
<name>A0A2S9RQ45_HAEIF</name>
<dbReference type="AlphaFoldDB" id="A0A2S9RQ45"/>
<proteinExistence type="predicted"/>
<organism evidence="1 2">
    <name type="scientific">Haemophilus influenzae</name>
    <dbReference type="NCBI Taxonomy" id="727"/>
    <lineage>
        <taxon>Bacteria</taxon>
        <taxon>Pseudomonadati</taxon>
        <taxon>Pseudomonadota</taxon>
        <taxon>Gammaproteobacteria</taxon>
        <taxon>Pasteurellales</taxon>
        <taxon>Pasteurellaceae</taxon>
        <taxon>Haemophilus</taxon>
    </lineage>
</organism>
<dbReference type="Proteomes" id="UP000238532">
    <property type="component" value="Unassembled WGS sequence"/>
</dbReference>
<accession>A0A2S9RQ45</accession>
<sequence>MKCTIAKHNGLLLQQAIKHYRKSSQIFTFMSLYSDNEPYPIDDVIEVLENRLNVIKRQIDNFTKMTAGLRKNEQLEMSFYATKKDLETMRKRKQEIDNEM</sequence>
<reference evidence="1 2" key="1">
    <citation type="submission" date="2017-04" db="EMBL/GenBank/DDBJ databases">
        <title>Haemophilus influenzae in COPD genome sequencing project.</title>
        <authorList>
            <person name="Murphy T.F."/>
            <person name="Kong Y."/>
            <person name="Nadendla S."/>
            <person name="Tettelin H."/>
            <person name="Pettigrew M."/>
        </authorList>
    </citation>
    <scope>NUCLEOTIDE SEQUENCE [LARGE SCALE GENOMIC DNA]</scope>
    <source>
        <strain evidence="1 2">56P127H1</strain>
    </source>
</reference>
<evidence type="ECO:0000313" key="1">
    <source>
        <dbReference type="EMBL" id="PRJ62022.1"/>
    </source>
</evidence>
<evidence type="ECO:0000313" key="2">
    <source>
        <dbReference type="Proteomes" id="UP000238532"/>
    </source>
</evidence>
<protein>
    <submittedName>
        <fullName evidence="1">Uncharacterized protein</fullName>
    </submittedName>
</protein>
<gene>
    <name evidence="1" type="ORF">BV102_01152</name>
</gene>